<evidence type="ECO:0000256" key="1">
    <source>
        <dbReference type="SAM" id="Phobius"/>
    </source>
</evidence>
<keyword evidence="1" id="KW-0472">Membrane</keyword>
<feature type="transmembrane region" description="Helical" evidence="1">
    <location>
        <begin position="6"/>
        <end position="30"/>
    </location>
</feature>
<feature type="transmembrane region" description="Helical" evidence="1">
    <location>
        <begin position="201"/>
        <end position="222"/>
    </location>
</feature>
<dbReference type="PANTHER" id="PTHR31272:SF4">
    <property type="entry name" value="CYTOCHROME C-TYPE BIOGENESIS PROTEIN HI_1454-RELATED"/>
    <property type="match status" value="1"/>
</dbReference>
<protein>
    <submittedName>
        <fullName evidence="2">Cytochrome c biogenesis protein, transmembrane region</fullName>
    </submittedName>
</protein>
<feature type="transmembrane region" description="Helical" evidence="1">
    <location>
        <begin position="161"/>
        <end position="180"/>
    </location>
</feature>
<dbReference type="InterPro" id="IPR051790">
    <property type="entry name" value="Cytochrome_c-biogenesis_DsbD"/>
</dbReference>
<feature type="transmembrane region" description="Helical" evidence="1">
    <location>
        <begin position="83"/>
        <end position="105"/>
    </location>
</feature>
<dbReference type="AlphaFoldDB" id="A0A3B0SGE4"/>
<feature type="transmembrane region" description="Helical" evidence="1">
    <location>
        <begin position="259"/>
        <end position="276"/>
    </location>
</feature>
<keyword evidence="1 2" id="KW-0812">Transmembrane</keyword>
<reference evidence="2" key="1">
    <citation type="submission" date="2018-06" db="EMBL/GenBank/DDBJ databases">
        <authorList>
            <person name="Zhirakovskaya E."/>
        </authorList>
    </citation>
    <scope>NUCLEOTIDE SEQUENCE</scope>
</reference>
<accession>A0A3B0SGE4</accession>
<gene>
    <name evidence="2" type="ORF">MNBD_ACTINO02-2492</name>
</gene>
<evidence type="ECO:0000313" key="2">
    <source>
        <dbReference type="EMBL" id="VAW03410.1"/>
    </source>
</evidence>
<keyword evidence="1" id="KW-1133">Transmembrane helix</keyword>
<proteinExistence type="predicted"/>
<dbReference type="PANTHER" id="PTHR31272">
    <property type="entry name" value="CYTOCHROME C-TYPE BIOGENESIS PROTEIN HI_1454-RELATED"/>
    <property type="match status" value="1"/>
</dbReference>
<organism evidence="2">
    <name type="scientific">hydrothermal vent metagenome</name>
    <dbReference type="NCBI Taxonomy" id="652676"/>
    <lineage>
        <taxon>unclassified sequences</taxon>
        <taxon>metagenomes</taxon>
        <taxon>ecological metagenomes</taxon>
    </lineage>
</organism>
<feature type="transmembrane region" description="Helical" evidence="1">
    <location>
        <begin position="51"/>
        <end position="77"/>
    </location>
</feature>
<sequence length="296" mass="30971">MELGPLSLALAAGGLSTVNPCGFAMLPAYLSFYVGADDDQLPTAGSRTAQGLITGLFVTAGFLLVFAIVGLPITYGATQIVRAIPWAGIVLGLVLLGVGLATLAGRKVSMTIANPVRPEQQRQPKTMFVFGIGYGIASLGCTLPVFLAVVGASLATRGPGSALAVLASYGLGMAIMLLLFSTGAALVRDGLVRAVRRMLPYMHRITGSMLTIAGLYLTYYWMRVKFGSVTTLGDDPIVGFVGDFTSAIERFAGSYGRPFMFTAGAALAAILAVMVWKRFNTPAGELQRTATDKVDG</sequence>
<name>A0A3B0SGE4_9ZZZZ</name>
<dbReference type="EMBL" id="UOEK01000259">
    <property type="protein sequence ID" value="VAW03410.1"/>
    <property type="molecule type" value="Genomic_DNA"/>
</dbReference>
<feature type="transmembrane region" description="Helical" evidence="1">
    <location>
        <begin position="126"/>
        <end position="155"/>
    </location>
</feature>